<feature type="chain" id="PRO_5047286594" description="LicD/FKTN/FKRP nucleotidyltransferase domain-containing protein" evidence="6">
    <location>
        <begin position="19"/>
        <end position="346"/>
    </location>
</feature>
<evidence type="ECO:0000256" key="6">
    <source>
        <dbReference type="SAM" id="SignalP"/>
    </source>
</evidence>
<evidence type="ECO:0000256" key="1">
    <source>
        <dbReference type="ARBA" id="ARBA00004167"/>
    </source>
</evidence>
<evidence type="ECO:0000313" key="8">
    <source>
        <dbReference type="EMBL" id="KAL1844951.1"/>
    </source>
</evidence>
<feature type="signal peptide" evidence="6">
    <location>
        <begin position="1"/>
        <end position="18"/>
    </location>
</feature>
<evidence type="ECO:0000256" key="2">
    <source>
        <dbReference type="ARBA" id="ARBA00022692"/>
    </source>
</evidence>
<evidence type="ECO:0000256" key="3">
    <source>
        <dbReference type="ARBA" id="ARBA00022989"/>
    </source>
</evidence>
<organism evidence="8 9">
    <name type="scientific">Phialemonium thermophilum</name>
    <dbReference type="NCBI Taxonomy" id="223376"/>
    <lineage>
        <taxon>Eukaryota</taxon>
        <taxon>Fungi</taxon>
        <taxon>Dikarya</taxon>
        <taxon>Ascomycota</taxon>
        <taxon>Pezizomycotina</taxon>
        <taxon>Sordariomycetes</taxon>
        <taxon>Sordariomycetidae</taxon>
        <taxon>Cephalothecales</taxon>
        <taxon>Cephalothecaceae</taxon>
        <taxon>Phialemonium</taxon>
    </lineage>
</organism>
<keyword evidence="2" id="KW-0812">Transmembrane</keyword>
<name>A0ABR3VTG7_9PEZI</name>
<dbReference type="PANTHER" id="PTHR15407">
    <property type="entry name" value="FUKUTIN-RELATED"/>
    <property type="match status" value="1"/>
</dbReference>
<feature type="region of interest" description="Disordered" evidence="5">
    <location>
        <begin position="271"/>
        <end position="346"/>
    </location>
</feature>
<dbReference type="Pfam" id="PF04991">
    <property type="entry name" value="LicD"/>
    <property type="match status" value="2"/>
</dbReference>
<keyword evidence="9" id="KW-1185">Reference proteome</keyword>
<gene>
    <name evidence="8" type="ORF">VTK73DRAFT_1449</name>
</gene>
<dbReference type="EMBL" id="JAZHXJ010001352">
    <property type="protein sequence ID" value="KAL1844951.1"/>
    <property type="molecule type" value="Genomic_DNA"/>
</dbReference>
<dbReference type="InterPro" id="IPR007074">
    <property type="entry name" value="LicD/FKTN/FKRP_NTP_transf"/>
</dbReference>
<dbReference type="PANTHER" id="PTHR15407:SF32">
    <property type="entry name" value="PROTEIN (MNN4), PUTATIVE (AFU_ORTHOLOGUE AFUA_1G03790)-RELATED"/>
    <property type="match status" value="1"/>
</dbReference>
<keyword evidence="4" id="KW-0472">Membrane</keyword>
<keyword evidence="6" id="KW-0732">Signal</keyword>
<evidence type="ECO:0000313" key="9">
    <source>
        <dbReference type="Proteomes" id="UP001586593"/>
    </source>
</evidence>
<proteinExistence type="predicted"/>
<dbReference type="Proteomes" id="UP001586593">
    <property type="component" value="Unassembled WGS sequence"/>
</dbReference>
<comment type="caution">
    <text evidence="8">The sequence shown here is derived from an EMBL/GenBank/DDBJ whole genome shotgun (WGS) entry which is preliminary data.</text>
</comment>
<dbReference type="InterPro" id="IPR009644">
    <property type="entry name" value="FKTN/MNN4/W02B3.4-1"/>
</dbReference>
<reference evidence="8 9" key="1">
    <citation type="journal article" date="2024" name="Commun. Biol.">
        <title>Comparative genomic analysis of thermophilic fungi reveals convergent evolutionary adaptations and gene losses.</title>
        <authorList>
            <person name="Steindorff A.S."/>
            <person name="Aguilar-Pontes M.V."/>
            <person name="Robinson A.J."/>
            <person name="Andreopoulos B."/>
            <person name="LaButti K."/>
            <person name="Kuo A."/>
            <person name="Mondo S."/>
            <person name="Riley R."/>
            <person name="Otillar R."/>
            <person name="Haridas S."/>
            <person name="Lipzen A."/>
            <person name="Grimwood J."/>
            <person name="Schmutz J."/>
            <person name="Clum A."/>
            <person name="Reid I.D."/>
            <person name="Moisan M.C."/>
            <person name="Butler G."/>
            <person name="Nguyen T.T.M."/>
            <person name="Dewar K."/>
            <person name="Conant G."/>
            <person name="Drula E."/>
            <person name="Henrissat B."/>
            <person name="Hansel C."/>
            <person name="Singer S."/>
            <person name="Hutchinson M.I."/>
            <person name="de Vries R.P."/>
            <person name="Natvig D.O."/>
            <person name="Powell A.J."/>
            <person name="Tsang A."/>
            <person name="Grigoriev I.V."/>
        </authorList>
    </citation>
    <scope>NUCLEOTIDE SEQUENCE [LARGE SCALE GENOMIC DNA]</scope>
    <source>
        <strain evidence="8 9">ATCC 24622</strain>
    </source>
</reference>
<accession>A0ABR3VTG7</accession>
<keyword evidence="3" id="KW-1133">Transmembrane helix</keyword>
<protein>
    <recommendedName>
        <fullName evidence="7">LicD/FKTN/FKRP nucleotidyltransferase domain-containing protein</fullName>
    </recommendedName>
</protein>
<sequence length="346" mass="39359">MHTHTLFGLAALWAVGSSMVLQQRDADFLSVRRKQMKDMSGRKGDPKDKYFHESVFHPHYDGRFAERPLGYAEQRRALKNIVQTYLATFADIGVETWLMHGTLLGWWWNKQIMPWDSDVDVQVSESSMYYLAAYYNMTVFHYKTPRIPEGRDYLLEINPHYTIRDTSDKLNVIDARWIDTESGLFIDITTARYAWNHPKGEGMIVCKDGHEYRDTYLYPLRDTTFEGVPAKIPYKYKALLAAEYGLKSLVNKDFHDHVFDEIKMEWIPKKKEFRSRPSSSNRKSGPPGNDSKALASELSGGATRAGGEVEDGNTRNEAKGSPSDAGPEAVVGQAESMKPLEDGRSG</sequence>
<evidence type="ECO:0000256" key="4">
    <source>
        <dbReference type="ARBA" id="ARBA00023136"/>
    </source>
</evidence>
<feature type="domain" description="LicD/FKTN/FKRP nucleotidyltransferase" evidence="7">
    <location>
        <begin position="201"/>
        <end position="245"/>
    </location>
</feature>
<feature type="domain" description="LicD/FKTN/FKRP nucleotidyltransferase" evidence="7">
    <location>
        <begin position="93"/>
        <end position="194"/>
    </location>
</feature>
<comment type="subcellular location">
    <subcellularLocation>
        <location evidence="1">Membrane</location>
        <topology evidence="1">Single-pass membrane protein</topology>
    </subcellularLocation>
</comment>
<evidence type="ECO:0000256" key="5">
    <source>
        <dbReference type="SAM" id="MobiDB-lite"/>
    </source>
</evidence>
<evidence type="ECO:0000259" key="7">
    <source>
        <dbReference type="Pfam" id="PF04991"/>
    </source>
</evidence>